<protein>
    <submittedName>
        <fullName evidence="2">Uncharacterized protein</fullName>
    </submittedName>
</protein>
<feature type="compositionally biased region" description="Basic residues" evidence="1">
    <location>
        <begin position="633"/>
        <end position="647"/>
    </location>
</feature>
<dbReference type="RefSeq" id="YP_009481570.1">
    <property type="nucleotide sequence ID" value="NC_037665.1"/>
</dbReference>
<dbReference type="GeneID" id="36842029"/>
<dbReference type="EMBL" id="MG011691">
    <property type="protein sequence ID" value="AVK77574.1"/>
    <property type="molecule type" value="Genomic_DNA"/>
</dbReference>
<accession>A0A2U7UGH3</accession>
<feature type="region of interest" description="Disordered" evidence="1">
    <location>
        <begin position="600"/>
        <end position="685"/>
    </location>
</feature>
<gene>
    <name evidence="2" type="ORF">pmac_cds_886</name>
</gene>
<reference evidence="2" key="1">
    <citation type="journal article" date="2018" name="Nat. Commun.">
        <title>Diversity and evolution of the emerging Pandoraviridae family.</title>
        <authorList>
            <person name="Legendre M."/>
            <person name="Fabre E."/>
            <person name="Poirot O."/>
            <person name="Jeudy S."/>
            <person name="Lartigue A."/>
            <person name="Alempic J.M."/>
            <person name="Beucher L."/>
            <person name="Philippe N."/>
            <person name="Bertaux L."/>
            <person name="Christo-Foroux E."/>
            <person name="Labadie K."/>
            <person name="Coute Y."/>
            <person name="Abergel C."/>
            <person name="Claverie J.M."/>
        </authorList>
    </citation>
    <scope>NUCLEOTIDE SEQUENCE [LARGE SCALE GENOMIC DNA]</scope>
    <source>
        <strain evidence="2">Macleodensis</strain>
    </source>
</reference>
<proteinExistence type="predicted"/>
<organism evidence="2">
    <name type="scientific">Pandoravirus macleodensis</name>
    <dbReference type="NCBI Taxonomy" id="2107707"/>
    <lineage>
        <taxon>Viruses</taxon>
        <taxon>Pandoravirus</taxon>
    </lineage>
</organism>
<feature type="compositionally biased region" description="Polar residues" evidence="1">
    <location>
        <begin position="530"/>
        <end position="540"/>
    </location>
</feature>
<dbReference type="Proteomes" id="UP000249758">
    <property type="component" value="Segment"/>
</dbReference>
<evidence type="ECO:0000313" key="2">
    <source>
        <dbReference type="EMBL" id="AVK77574.1"/>
    </source>
</evidence>
<feature type="compositionally biased region" description="Basic and acidic residues" evidence="1">
    <location>
        <begin position="547"/>
        <end position="563"/>
    </location>
</feature>
<name>A0A2U7UGH3_9VIRU</name>
<dbReference type="KEGG" id="vg:36842029"/>
<evidence type="ECO:0000256" key="1">
    <source>
        <dbReference type="SAM" id="MobiDB-lite"/>
    </source>
</evidence>
<feature type="region of interest" description="Disordered" evidence="1">
    <location>
        <begin position="518"/>
        <end position="585"/>
    </location>
</feature>
<feature type="compositionally biased region" description="Polar residues" evidence="1">
    <location>
        <begin position="600"/>
        <end position="615"/>
    </location>
</feature>
<sequence>MSNANDAPKQGTEPFAHYLKDSFLEAHCFLPQDFVVVELHGLLHADVTSAPGRLLGIIGDILCHHGAWDGCGSVPLLSACVLARHPHADGKHDARPAGDDRCAVLAVCATADSDYGLWLACSLAECTDADYRYGVPHPDVKCVVAQICPPVLHECFTRHATIGADGTVLRNADNAQECASCAHTWRGHSALSRRSLRRGPLGRVYDVRLDDSVAARFTLADVGTLCACAVIHDATYQRKDDVARVRRLVGNLLTNIALLIDSCVHAAASGMTGALADVIEREDICCQLVNAAGASAALFWDLQSAKEWAKFALCALCDLRAILDKQAPAREAAPQPVSTAQTVPPFIAEWRAVTNIPHDDADGMFHTSVLMAKFMWMLREHYGPAEDARRARCAEIFKRCRVTRPAGERRRVARSLKAVADIDQSTRVRSDAWQCGSRSCRAPHRRIASGCMVTSCCTAGCHVTFHRACWEAAHIVCAGRAPCPAPDCRGEITKVTSTRLRKADCRPHIIWQAVSPAPAPKEPAQRGAVQYSTPRRNALSTGGYDLAIDRGHPRDESHDDANHRKGGGCDASVRPEQSHVGGGSAGGLEKWRCALGDATPSISQDVTGEAAQTTGGVAYRKCPLPIEPTTSQRSKRPRDRRGKRQRQRSAEQKQQQDRLLALTGLTEPPASDSTTQPDTDSRLAQYADDALWPSFFVPSAVLG</sequence>